<dbReference type="EMBL" id="BART01008672">
    <property type="protein sequence ID" value="GAG56489.1"/>
    <property type="molecule type" value="Genomic_DNA"/>
</dbReference>
<comment type="caution">
    <text evidence="1">The sequence shown here is derived from an EMBL/GenBank/DDBJ whole genome shotgun (WGS) entry which is preliminary data.</text>
</comment>
<organism evidence="1">
    <name type="scientific">marine sediment metagenome</name>
    <dbReference type="NCBI Taxonomy" id="412755"/>
    <lineage>
        <taxon>unclassified sequences</taxon>
        <taxon>metagenomes</taxon>
        <taxon>ecological metagenomes</taxon>
    </lineage>
</organism>
<dbReference type="AlphaFoldDB" id="X0YK54"/>
<evidence type="ECO:0000313" key="1">
    <source>
        <dbReference type="EMBL" id="GAG56489.1"/>
    </source>
</evidence>
<protein>
    <submittedName>
        <fullName evidence="1">Uncharacterized protein</fullName>
    </submittedName>
</protein>
<proteinExistence type="predicted"/>
<sequence length="59" mass="7082">MNDTEYRWITRDNVRLYAKSWEPDFTPNGVINLVHDKISLKLFFGAYFIIKLYGQTLIR</sequence>
<reference evidence="1" key="1">
    <citation type="journal article" date="2014" name="Front. Microbiol.">
        <title>High frequency of phylogenetically diverse reductive dehalogenase-homologous genes in deep subseafloor sedimentary metagenomes.</title>
        <authorList>
            <person name="Kawai M."/>
            <person name="Futagami T."/>
            <person name="Toyoda A."/>
            <person name="Takaki Y."/>
            <person name="Nishi S."/>
            <person name="Hori S."/>
            <person name="Arai W."/>
            <person name="Tsubouchi T."/>
            <person name="Morono Y."/>
            <person name="Uchiyama I."/>
            <person name="Ito T."/>
            <person name="Fujiyama A."/>
            <person name="Inagaki F."/>
            <person name="Takami H."/>
        </authorList>
    </citation>
    <scope>NUCLEOTIDE SEQUENCE</scope>
    <source>
        <strain evidence="1">Expedition CK06-06</strain>
    </source>
</reference>
<name>X0YK54_9ZZZZ</name>
<accession>X0YK54</accession>
<gene>
    <name evidence="1" type="ORF">S01H4_19446</name>
</gene>